<organism evidence="1 2">
    <name type="scientific">Kordiimonas sediminis</name>
    <dbReference type="NCBI Taxonomy" id="1735581"/>
    <lineage>
        <taxon>Bacteria</taxon>
        <taxon>Pseudomonadati</taxon>
        <taxon>Pseudomonadota</taxon>
        <taxon>Alphaproteobacteria</taxon>
        <taxon>Kordiimonadales</taxon>
        <taxon>Kordiimonadaceae</taxon>
        <taxon>Kordiimonas</taxon>
    </lineage>
</organism>
<dbReference type="InterPro" id="IPR012349">
    <property type="entry name" value="Split_barrel_FMN-bd"/>
</dbReference>
<dbReference type="PANTHER" id="PTHR34071:SF2">
    <property type="entry name" value="FLAVIN-NUCLEOTIDE-BINDING PROTEIN"/>
    <property type="match status" value="1"/>
</dbReference>
<reference evidence="1" key="1">
    <citation type="journal article" date="2014" name="Int. J. Syst. Evol. Microbiol.">
        <title>Complete genome sequence of Corynebacterium casei LMG S-19264T (=DSM 44701T), isolated from a smear-ripened cheese.</title>
        <authorList>
            <consortium name="US DOE Joint Genome Institute (JGI-PGF)"/>
            <person name="Walter F."/>
            <person name="Albersmeier A."/>
            <person name="Kalinowski J."/>
            <person name="Ruckert C."/>
        </authorList>
    </citation>
    <scope>NUCLEOTIDE SEQUENCE</scope>
    <source>
        <strain evidence="1">KCTC 42590</strain>
    </source>
</reference>
<evidence type="ECO:0008006" key="3">
    <source>
        <dbReference type="Google" id="ProtNLM"/>
    </source>
</evidence>
<proteinExistence type="predicted"/>
<dbReference type="PANTHER" id="PTHR34071">
    <property type="entry name" value="5-NITROIMIDAZOLE ANTIBIOTICS RESISTANCE PROTEIN, NIMA-FAMILY-RELATED PROTEIN-RELATED"/>
    <property type="match status" value="1"/>
</dbReference>
<reference evidence="1" key="2">
    <citation type="submission" date="2020-09" db="EMBL/GenBank/DDBJ databases">
        <authorList>
            <person name="Sun Q."/>
            <person name="Kim S."/>
        </authorList>
    </citation>
    <scope>NUCLEOTIDE SEQUENCE</scope>
    <source>
        <strain evidence="1">KCTC 42590</strain>
    </source>
</reference>
<dbReference type="AlphaFoldDB" id="A0A919E7A3"/>
<dbReference type="EMBL" id="BNCI01000001">
    <property type="protein sequence ID" value="GHF19442.1"/>
    <property type="molecule type" value="Genomic_DNA"/>
</dbReference>
<keyword evidence="2" id="KW-1185">Reference proteome</keyword>
<dbReference type="SUPFAM" id="SSF50475">
    <property type="entry name" value="FMN-binding split barrel"/>
    <property type="match status" value="1"/>
</dbReference>
<dbReference type="Gene3D" id="2.30.110.10">
    <property type="entry name" value="Electron Transport, Fmn-binding Protein, Chain A"/>
    <property type="match status" value="1"/>
</dbReference>
<comment type="caution">
    <text evidence="1">The sequence shown here is derived from an EMBL/GenBank/DDBJ whole genome shotgun (WGS) entry which is preliminary data.</text>
</comment>
<dbReference type="Proteomes" id="UP000630923">
    <property type="component" value="Unassembled WGS sequence"/>
</dbReference>
<protein>
    <recommendedName>
        <fullName evidence="3">Pyridoxamine 5'-phosphate oxidase family protein</fullName>
    </recommendedName>
</protein>
<dbReference type="InterPro" id="IPR024747">
    <property type="entry name" value="Pyridox_Oxase-rel"/>
</dbReference>
<evidence type="ECO:0000313" key="1">
    <source>
        <dbReference type="EMBL" id="GHF19442.1"/>
    </source>
</evidence>
<accession>A0A919E7A3</accession>
<name>A0A919E7A3_9PROT</name>
<gene>
    <name evidence="1" type="ORF">GCM10017044_12610</name>
</gene>
<sequence length="146" mass="16254">MIKALSTGEREACVTVSHLDGLVLARSGFNTSVNYRSAICMGRPELITDKDEVIRQFELFFNRLAPGRWDTLRPMADQELKATGMLKMDIVDFAVKERAGGPSDSVEADHDIWAGHIPITTEIGTEVTATDSKRADLNHEVMHYSF</sequence>
<dbReference type="Pfam" id="PF12900">
    <property type="entry name" value="Pyridox_ox_2"/>
    <property type="match status" value="1"/>
</dbReference>
<evidence type="ECO:0000313" key="2">
    <source>
        <dbReference type="Proteomes" id="UP000630923"/>
    </source>
</evidence>